<dbReference type="InterPro" id="IPR007393">
    <property type="entry name" value="YlxR_dom"/>
</dbReference>
<feature type="region of interest" description="Disordered" evidence="1">
    <location>
        <begin position="1"/>
        <end position="61"/>
    </location>
</feature>
<dbReference type="PANTHER" id="PTHR34215">
    <property type="entry name" value="BLL0784 PROTEIN"/>
    <property type="match status" value="1"/>
</dbReference>
<dbReference type="InterPro" id="IPR037465">
    <property type="entry name" value="YlxR"/>
</dbReference>
<evidence type="ECO:0000256" key="1">
    <source>
        <dbReference type="SAM" id="MobiDB-lite"/>
    </source>
</evidence>
<sequence length="175" mass="19174">MADRYPQRRRAGYGRQCADGGSSQLNLTRAVPPVADDHRNPRGDRKSRGTAAADDRLVTSSGDGFGVPTGAAVEWSQVQHASPIRTCIGCRKRELAADLLRIVAQERETGDGAHVVAIVPDPRRRLPGRGAWLHPLSACLSTAERRRAFGRALRVSGHLDISALERYLENRHEHS</sequence>
<keyword evidence="4" id="KW-1185">Reference proteome</keyword>
<dbReference type="SUPFAM" id="SSF64376">
    <property type="entry name" value="YlxR-like"/>
    <property type="match status" value="1"/>
</dbReference>
<dbReference type="EMBL" id="CP046172">
    <property type="protein sequence ID" value="QIS16926.1"/>
    <property type="molecule type" value="Genomic_DNA"/>
</dbReference>
<accession>A0A6G9YV95</accession>
<dbReference type="Pfam" id="PF04296">
    <property type="entry name" value="YlxR"/>
    <property type="match status" value="1"/>
</dbReference>
<evidence type="ECO:0000313" key="4">
    <source>
        <dbReference type="Proteomes" id="UP000503540"/>
    </source>
</evidence>
<gene>
    <name evidence="3" type="ORF">F5544_32375</name>
</gene>
<organism evidence="3 4">
    <name type="scientific">Nocardia arthritidis</name>
    <dbReference type="NCBI Taxonomy" id="228602"/>
    <lineage>
        <taxon>Bacteria</taxon>
        <taxon>Bacillati</taxon>
        <taxon>Actinomycetota</taxon>
        <taxon>Actinomycetes</taxon>
        <taxon>Mycobacteriales</taxon>
        <taxon>Nocardiaceae</taxon>
        <taxon>Nocardia</taxon>
    </lineage>
</organism>
<dbReference type="AlphaFoldDB" id="A0A6G9YV95"/>
<evidence type="ECO:0000259" key="2">
    <source>
        <dbReference type="Pfam" id="PF04296"/>
    </source>
</evidence>
<feature type="domain" description="YlxR" evidence="2">
    <location>
        <begin position="85"/>
        <end position="157"/>
    </location>
</feature>
<protein>
    <submittedName>
        <fullName evidence="3">DUF448 domain-containing protein</fullName>
    </submittedName>
</protein>
<dbReference type="InterPro" id="IPR035931">
    <property type="entry name" value="YlxR-like_sf"/>
</dbReference>
<dbReference type="Proteomes" id="UP000503540">
    <property type="component" value="Chromosome"/>
</dbReference>
<proteinExistence type="predicted"/>
<dbReference type="Gene3D" id="3.30.1230.10">
    <property type="entry name" value="YlxR-like"/>
    <property type="match status" value="1"/>
</dbReference>
<reference evidence="3 4" key="1">
    <citation type="journal article" date="2019" name="ACS Chem. Biol.">
        <title>Identification and Mobilization of a Cryptic Antibiotic Biosynthesis Gene Locus from a Human-Pathogenic Nocardia Isolate.</title>
        <authorList>
            <person name="Herisse M."/>
            <person name="Ishida K."/>
            <person name="Porter J.L."/>
            <person name="Howden B."/>
            <person name="Hertweck C."/>
            <person name="Stinear T.P."/>
            <person name="Pidot S.J."/>
        </authorList>
    </citation>
    <scope>NUCLEOTIDE SEQUENCE [LARGE SCALE GENOMIC DNA]</scope>
    <source>
        <strain evidence="3 4">AUSMDU00012717</strain>
    </source>
</reference>
<feature type="compositionally biased region" description="Basic and acidic residues" evidence="1">
    <location>
        <begin position="35"/>
        <end position="57"/>
    </location>
</feature>
<name>A0A6G9YV95_9NOCA</name>
<evidence type="ECO:0000313" key="3">
    <source>
        <dbReference type="EMBL" id="QIS16926.1"/>
    </source>
</evidence>
<dbReference type="KEGG" id="nah:F5544_32375"/>
<dbReference type="PANTHER" id="PTHR34215:SF1">
    <property type="entry name" value="YLXR DOMAIN-CONTAINING PROTEIN"/>
    <property type="match status" value="1"/>
</dbReference>